<dbReference type="EMBL" id="NRRV01000025">
    <property type="protein sequence ID" value="MBK1631419.1"/>
    <property type="molecule type" value="Genomic_DNA"/>
</dbReference>
<evidence type="ECO:0000256" key="2">
    <source>
        <dbReference type="ARBA" id="ARBA00022898"/>
    </source>
</evidence>
<dbReference type="InterPro" id="IPR015421">
    <property type="entry name" value="PyrdxlP-dep_Trfase_major"/>
</dbReference>
<name>A0ABS1CIV3_9GAMM</name>
<keyword evidence="5" id="KW-0032">Aminotransferase</keyword>
<feature type="compositionally biased region" description="Basic and acidic residues" evidence="3">
    <location>
        <begin position="1"/>
        <end position="11"/>
    </location>
</feature>
<feature type="region of interest" description="Disordered" evidence="3">
    <location>
        <begin position="1"/>
        <end position="22"/>
    </location>
</feature>
<feature type="domain" description="Aminotransferase class V" evidence="4">
    <location>
        <begin position="151"/>
        <end position="412"/>
    </location>
</feature>
<keyword evidence="5" id="KW-0808">Transferase</keyword>
<protein>
    <submittedName>
        <fullName evidence="5">Aminotransferase</fullName>
    </submittedName>
</protein>
<dbReference type="InterPro" id="IPR015422">
    <property type="entry name" value="PyrdxlP-dep_Trfase_small"/>
</dbReference>
<keyword evidence="1" id="KW-0732">Signal</keyword>
<dbReference type="PANTHER" id="PTHR43092">
    <property type="entry name" value="L-CYSTEINE DESULFHYDRASE"/>
    <property type="match status" value="1"/>
</dbReference>
<dbReference type="InterPro" id="IPR006311">
    <property type="entry name" value="TAT_signal"/>
</dbReference>
<evidence type="ECO:0000256" key="3">
    <source>
        <dbReference type="SAM" id="MobiDB-lite"/>
    </source>
</evidence>
<dbReference type="Proteomes" id="UP000748752">
    <property type="component" value="Unassembled WGS sequence"/>
</dbReference>
<keyword evidence="6" id="KW-1185">Reference proteome</keyword>
<dbReference type="NCBIfam" id="TIGR01409">
    <property type="entry name" value="TAT_signal_seq"/>
    <property type="match status" value="1"/>
</dbReference>
<evidence type="ECO:0000313" key="6">
    <source>
        <dbReference type="Proteomes" id="UP000748752"/>
    </source>
</evidence>
<evidence type="ECO:0000259" key="4">
    <source>
        <dbReference type="Pfam" id="PF00266"/>
    </source>
</evidence>
<evidence type="ECO:0000313" key="5">
    <source>
        <dbReference type="EMBL" id="MBK1631419.1"/>
    </source>
</evidence>
<dbReference type="PROSITE" id="PS51318">
    <property type="entry name" value="TAT"/>
    <property type="match status" value="1"/>
</dbReference>
<dbReference type="Pfam" id="PF00266">
    <property type="entry name" value="Aminotran_5"/>
    <property type="match status" value="1"/>
</dbReference>
<reference evidence="5 6" key="1">
    <citation type="journal article" date="2020" name="Microorganisms">
        <title>Osmotic Adaptation and Compatible Solute Biosynthesis of Phototrophic Bacteria as Revealed from Genome Analyses.</title>
        <authorList>
            <person name="Imhoff J.F."/>
            <person name="Rahn T."/>
            <person name="Kunzel S."/>
            <person name="Keller A."/>
            <person name="Neulinger S.C."/>
        </authorList>
    </citation>
    <scope>NUCLEOTIDE SEQUENCE [LARGE SCALE GENOMIC DNA]</scope>
    <source>
        <strain evidence="5 6">DSM 6210</strain>
    </source>
</reference>
<dbReference type="InterPro" id="IPR015424">
    <property type="entry name" value="PyrdxlP-dep_Trfase"/>
</dbReference>
<dbReference type="Gene3D" id="3.90.1150.10">
    <property type="entry name" value="Aspartate Aminotransferase, domain 1"/>
    <property type="match status" value="1"/>
</dbReference>
<comment type="caution">
    <text evidence="5">The sequence shown here is derived from an EMBL/GenBank/DDBJ whole genome shotgun (WGS) entry which is preliminary data.</text>
</comment>
<dbReference type="InterPro" id="IPR000192">
    <property type="entry name" value="Aminotrans_V_dom"/>
</dbReference>
<dbReference type="GO" id="GO:0008483">
    <property type="term" value="F:transaminase activity"/>
    <property type="evidence" value="ECO:0007669"/>
    <property type="project" value="UniProtKB-KW"/>
</dbReference>
<keyword evidence="2" id="KW-0663">Pyridoxal phosphate</keyword>
<accession>A0ABS1CIV3</accession>
<dbReference type="InterPro" id="IPR019546">
    <property type="entry name" value="TAT_signal_bac_arc"/>
</dbReference>
<evidence type="ECO:0000256" key="1">
    <source>
        <dbReference type="ARBA" id="ARBA00022729"/>
    </source>
</evidence>
<dbReference type="PANTHER" id="PTHR43092:SF6">
    <property type="entry name" value="BLR1280 PROTEIN"/>
    <property type="match status" value="1"/>
</dbReference>
<dbReference type="RefSeq" id="WP_200237617.1">
    <property type="nucleotide sequence ID" value="NZ_NRRV01000025.1"/>
</dbReference>
<sequence length="523" mass="56225">MTKDHRNDRKPQSTQAPDGVDRRAFMKGVATATAVGGLLGPGAALAGNGNGNGQKQGWLPKGLQAPPSINGNQSGEAYWAKVRKAFELGNDYIHMNTGTTGSLPAFALGNLGTYNLYKSQDPKDWEDNLNSDYPDLFPLGQSLFGQSALAARQQQVAAAYNAAAPSEVVLSYNTTDGCNLIFAGTPWQPGDRIVTTSFEHPALTGPMAWAAASRGVEVVTIDMGQISPFTAGITVQDVLDLFEPALAAPLPAGAKQYLAISDIFYKNGLRLPVEDLCALARAYGAYSIVDTAHGFGMLPIDFQSYGADFVSGAGHKWLCGGPGTGILYIRNTGGNLPPFDLGNFFLYAFLSPGDIANRQYDPSTWVQLRGENNRPALYAMTDALAFWEQIGIDAIYQRGVELGNYLKAKIDAQWPGSLWVEARPPYSPFATALTSFNPFVGRDDAASYSALRAAISSVADALAAEDPKIYIRFVTWPSSTAASSDDRVGFRVSTHGVYNSYDEVDYVFDRLIYAVQQTGLPTI</sequence>
<gene>
    <name evidence="5" type="ORF">CKO31_11830</name>
</gene>
<organism evidence="5 6">
    <name type="scientific">Thiohalocapsa halophila</name>
    <dbReference type="NCBI Taxonomy" id="69359"/>
    <lineage>
        <taxon>Bacteria</taxon>
        <taxon>Pseudomonadati</taxon>
        <taxon>Pseudomonadota</taxon>
        <taxon>Gammaproteobacteria</taxon>
        <taxon>Chromatiales</taxon>
        <taxon>Chromatiaceae</taxon>
        <taxon>Thiohalocapsa</taxon>
    </lineage>
</organism>
<dbReference type="SUPFAM" id="SSF53383">
    <property type="entry name" value="PLP-dependent transferases"/>
    <property type="match status" value="1"/>
</dbReference>
<proteinExistence type="predicted"/>
<dbReference type="Gene3D" id="3.40.640.10">
    <property type="entry name" value="Type I PLP-dependent aspartate aminotransferase-like (Major domain)"/>
    <property type="match status" value="1"/>
</dbReference>